<dbReference type="Pfam" id="PF00059">
    <property type="entry name" value="Lectin_C"/>
    <property type="match status" value="1"/>
</dbReference>
<keyword evidence="3" id="KW-0732">Signal</keyword>
<sequence>MFLSLCQIWALLAPGGFRVGSGPRAIRHRGTEPLAARSDEAKLIEEMTPPALSLESKNSRPGTTSSEQHQNLCLSDPTPSLGNMSEPCDLEMGVRPLPPSGTEPLAARSDEAKLIEEMTPPALSLESRNSRPGTTSSEQHQNLCLSDPTPSLGNMSEPCDLEMGVRPLPPSERKQERVEPVTAMLLFLLLFICFLVQLMNISLRLRMTNTKSPEEPFWADVQSESREKVNDKPGSTIHQTGLPALCPQTWVFLGAKCYFISEERMKQEESESFCRERGSILLSVREPNIQRIIDLTGQEYWVGLKKLVHYKGVNWTGQWGDGSTETIIQNTDTSGTCAKLGRNVGLENCYRLLRWICERQVKA</sequence>
<protein>
    <recommendedName>
        <fullName evidence="4">C-type lectin domain-containing protein</fullName>
    </recommendedName>
</protein>
<organism evidence="5">
    <name type="scientific">Xenopus tropicalis</name>
    <name type="common">Western clawed frog</name>
    <name type="synonym">Silurana tropicalis</name>
    <dbReference type="NCBI Taxonomy" id="8364"/>
    <lineage>
        <taxon>Eukaryota</taxon>
        <taxon>Metazoa</taxon>
        <taxon>Chordata</taxon>
        <taxon>Craniata</taxon>
        <taxon>Vertebrata</taxon>
        <taxon>Euteleostomi</taxon>
        <taxon>Amphibia</taxon>
        <taxon>Batrachia</taxon>
        <taxon>Anura</taxon>
        <taxon>Pipoidea</taxon>
        <taxon>Pipidae</taxon>
        <taxon>Xenopodinae</taxon>
        <taxon>Xenopus</taxon>
        <taxon>Silurana</taxon>
    </lineage>
</organism>
<feature type="chain" id="PRO_5031221040" description="C-type lectin domain-containing protein" evidence="3">
    <location>
        <begin position="19"/>
        <end position="363"/>
    </location>
</feature>
<feature type="region of interest" description="Disordered" evidence="1">
    <location>
        <begin position="48"/>
        <end position="105"/>
    </location>
</feature>
<dbReference type="SUPFAM" id="SSF56436">
    <property type="entry name" value="C-type lectin-like"/>
    <property type="match status" value="1"/>
</dbReference>
<feature type="domain" description="C-type lectin" evidence="4">
    <location>
        <begin position="253"/>
        <end position="358"/>
    </location>
</feature>
<dbReference type="GO" id="GO:0004888">
    <property type="term" value="F:transmembrane signaling receptor activity"/>
    <property type="evidence" value="ECO:0007669"/>
    <property type="project" value="InterPro"/>
</dbReference>
<dbReference type="SMART" id="SM00034">
    <property type="entry name" value="CLECT"/>
    <property type="match status" value="1"/>
</dbReference>
<dbReference type="PROSITE" id="PS50041">
    <property type="entry name" value="C_TYPE_LECTIN_2"/>
    <property type="match status" value="1"/>
</dbReference>
<dbReference type="InterPro" id="IPR016186">
    <property type="entry name" value="C-type_lectin-like/link_sf"/>
</dbReference>
<feature type="region of interest" description="Disordered" evidence="1">
    <location>
        <begin position="119"/>
        <end position="175"/>
    </location>
</feature>
<dbReference type="InParanoid" id="A0A803JFN6"/>
<keyword evidence="2" id="KW-0472">Membrane</keyword>
<dbReference type="GeneTree" id="ENSGT01010000229950"/>
<dbReference type="Gene3D" id="3.10.100.10">
    <property type="entry name" value="Mannose-Binding Protein A, subunit A"/>
    <property type="match status" value="1"/>
</dbReference>
<keyword evidence="2" id="KW-0812">Transmembrane</keyword>
<dbReference type="PANTHER" id="PTHR15028">
    <property type="entry name" value="CD72-RELATED"/>
    <property type="match status" value="1"/>
</dbReference>
<evidence type="ECO:0000256" key="2">
    <source>
        <dbReference type="SAM" id="Phobius"/>
    </source>
</evidence>
<keyword evidence="2" id="KW-1133">Transmembrane helix</keyword>
<dbReference type="InterPro" id="IPR039689">
    <property type="entry name" value="CD72"/>
</dbReference>
<feature type="transmembrane region" description="Helical" evidence="2">
    <location>
        <begin position="181"/>
        <end position="203"/>
    </location>
</feature>
<feature type="compositionally biased region" description="Polar residues" evidence="1">
    <location>
        <begin position="55"/>
        <end position="83"/>
    </location>
</feature>
<dbReference type="GO" id="GO:0005886">
    <property type="term" value="C:plasma membrane"/>
    <property type="evidence" value="ECO:0007669"/>
    <property type="project" value="InterPro"/>
</dbReference>
<accession>A0A803JFN6</accession>
<evidence type="ECO:0000313" key="5">
    <source>
        <dbReference type="Ensembl" id="ENSXETP00000106703"/>
    </source>
</evidence>
<dbReference type="InterPro" id="IPR001304">
    <property type="entry name" value="C-type_lectin-like"/>
</dbReference>
<dbReference type="InterPro" id="IPR016187">
    <property type="entry name" value="CTDL_fold"/>
</dbReference>
<proteinExistence type="predicted"/>
<feature type="signal peptide" evidence="3">
    <location>
        <begin position="1"/>
        <end position="18"/>
    </location>
</feature>
<feature type="compositionally biased region" description="Polar residues" evidence="1">
    <location>
        <begin position="126"/>
        <end position="154"/>
    </location>
</feature>
<evidence type="ECO:0000256" key="3">
    <source>
        <dbReference type="SAM" id="SignalP"/>
    </source>
</evidence>
<evidence type="ECO:0000259" key="4">
    <source>
        <dbReference type="PROSITE" id="PS50041"/>
    </source>
</evidence>
<evidence type="ECO:0000256" key="1">
    <source>
        <dbReference type="SAM" id="MobiDB-lite"/>
    </source>
</evidence>
<dbReference type="AlphaFoldDB" id="A0A803JFN6"/>
<dbReference type="Ensembl" id="ENSXETT00000117630">
    <property type="protein sequence ID" value="ENSXETP00000106703"/>
    <property type="gene ID" value="ENSXETG00000047583"/>
</dbReference>
<dbReference type="PANTHER" id="PTHR15028:SF6">
    <property type="entry name" value="B-CELL DIFFERENTIATION ANTIGEN CD72"/>
    <property type="match status" value="1"/>
</dbReference>
<reference evidence="5" key="2">
    <citation type="submission" date="2021-03" db="UniProtKB">
        <authorList>
            <consortium name="Ensembl"/>
        </authorList>
    </citation>
    <scope>IDENTIFICATION</scope>
</reference>
<reference evidence="5" key="1">
    <citation type="journal article" date="2010" name="Science">
        <title>The genome of the Western clawed frog Xenopus tropicalis.</title>
        <authorList>
            <person name="Hellsten U."/>
            <person name="Harland R.M."/>
            <person name="Gilchrist M.J."/>
            <person name="Hendrix D."/>
            <person name="Jurka J."/>
            <person name="Kapitonov V."/>
            <person name="Ovcharenko I."/>
            <person name="Putnam N.H."/>
            <person name="Shu S."/>
            <person name="Taher L."/>
            <person name="Blitz I.L."/>
            <person name="Blumberg B."/>
            <person name="Dichmann D.S."/>
            <person name="Dubchak I."/>
            <person name="Amaya E."/>
            <person name="Detter J.C."/>
            <person name="Fletcher R."/>
            <person name="Gerhard D.S."/>
            <person name="Goodstein D."/>
            <person name="Graves T."/>
            <person name="Grigoriev I.V."/>
            <person name="Grimwood J."/>
            <person name="Kawashima T."/>
            <person name="Lindquist E."/>
            <person name="Lucas S.M."/>
            <person name="Mead P.E."/>
            <person name="Mitros T."/>
            <person name="Ogino H."/>
            <person name="Ohta Y."/>
            <person name="Poliakov A.V."/>
            <person name="Pollet N."/>
            <person name="Robert J."/>
            <person name="Salamov A."/>
            <person name="Sater A.K."/>
            <person name="Schmutz J."/>
            <person name="Terry A."/>
            <person name="Vize P.D."/>
            <person name="Warren W.C."/>
            <person name="Wells D."/>
            <person name="Wills A."/>
            <person name="Wilson R.K."/>
            <person name="Zimmerman L.B."/>
            <person name="Zorn A.M."/>
            <person name="Grainger R."/>
            <person name="Grammer T."/>
            <person name="Khokha M.K."/>
            <person name="Richardson P.M."/>
            <person name="Rokhsar D.S."/>
        </authorList>
    </citation>
    <scope>NUCLEOTIDE SEQUENCE [LARGE SCALE GENOMIC DNA]</scope>
    <source>
        <strain evidence="5">Nigerian</strain>
    </source>
</reference>
<name>A0A803JFN6_XENTR</name>